<gene>
    <name evidence="1" type="ORF">RI555_00245</name>
</gene>
<proteinExistence type="predicted"/>
<dbReference type="Proteomes" id="UP001263852">
    <property type="component" value="Unassembled WGS sequence"/>
</dbReference>
<protein>
    <submittedName>
        <fullName evidence="1">Uncharacterized protein</fullName>
    </submittedName>
</protein>
<dbReference type="EMBL" id="JAVLAO010000001">
    <property type="protein sequence ID" value="MDT7037446.1"/>
    <property type="molecule type" value="Genomic_DNA"/>
</dbReference>
<reference evidence="1" key="1">
    <citation type="submission" date="2023-08" db="EMBL/GenBank/DDBJ databases">
        <authorList>
            <person name="Page C.A."/>
            <person name="Perez-Diaz I.M."/>
        </authorList>
    </citation>
    <scope>NUCLEOTIDE SEQUENCE</scope>
    <source>
        <strain evidence="1">1.8.9</strain>
    </source>
</reference>
<organism evidence="1 2">
    <name type="scientific">Lactiplantibacillus pentosus</name>
    <name type="common">Lactobacillus pentosus</name>
    <dbReference type="NCBI Taxonomy" id="1589"/>
    <lineage>
        <taxon>Bacteria</taxon>
        <taxon>Bacillati</taxon>
        <taxon>Bacillota</taxon>
        <taxon>Bacilli</taxon>
        <taxon>Lactobacillales</taxon>
        <taxon>Lactobacillaceae</taxon>
        <taxon>Lactiplantibacillus</taxon>
    </lineage>
</organism>
<comment type="caution">
    <text evidence="1">The sequence shown here is derived from an EMBL/GenBank/DDBJ whole genome shotgun (WGS) entry which is preliminary data.</text>
</comment>
<accession>A0AAW8WA40</accession>
<dbReference type="RefSeq" id="WP_216748701.1">
    <property type="nucleotide sequence ID" value="NZ_JAGWDT010000038.1"/>
</dbReference>
<evidence type="ECO:0000313" key="1">
    <source>
        <dbReference type="EMBL" id="MDT7037446.1"/>
    </source>
</evidence>
<sequence length="313" mass="36901">MTVNNLQGVIKFTPNASEVIAEKYFYLSTVDTFLKNSNNSHNKIDDSDEGFAYLNNEEKVSYTEIIQSYSRSCQAYISCFTLLYANDFYEDGKIKKCVANRLKQDNNKDNEQRNVVIYKNLSSTICWINNQTVEFINRDIKKPPFDTEQVQSFSTVNVVDFLQNLCLDDPELYKNFYKTLKDQGFPRNFDQDMLDYLKKENQLEKINQRTDVTLKGRNIKYGSQKINFPDKNTFLSHLKNDVVKKEELEKYLEVCLLEKDKKYREQNEYRLLVTEFNNTNNFPKALKLFTARNCFGPNVVKYDDFDSLYRSLL</sequence>
<dbReference type="AlphaFoldDB" id="A0AAW8WA40"/>
<evidence type="ECO:0000313" key="2">
    <source>
        <dbReference type="Proteomes" id="UP001263852"/>
    </source>
</evidence>
<name>A0AAW8WA40_LACPE</name>